<evidence type="ECO:0000256" key="1">
    <source>
        <dbReference type="SAM" id="MobiDB-lite"/>
    </source>
</evidence>
<dbReference type="EMBL" id="JH712096">
    <property type="protein sequence ID" value="EJD76002.1"/>
    <property type="molecule type" value="Genomic_DNA"/>
</dbReference>
<proteinExistence type="predicted"/>
<evidence type="ECO:0000313" key="2">
    <source>
        <dbReference type="EMBL" id="EJD76002.1"/>
    </source>
</evidence>
<dbReference type="CTD" id="31251524"/>
<organism evidence="2">
    <name type="scientific">Loa loa</name>
    <name type="common">Eye worm</name>
    <name type="synonym">Filaria loa</name>
    <dbReference type="NCBI Taxonomy" id="7209"/>
    <lineage>
        <taxon>Eukaryota</taxon>
        <taxon>Metazoa</taxon>
        <taxon>Ecdysozoa</taxon>
        <taxon>Nematoda</taxon>
        <taxon>Chromadorea</taxon>
        <taxon>Rhabditida</taxon>
        <taxon>Spirurina</taxon>
        <taxon>Spiruromorpha</taxon>
        <taxon>Filarioidea</taxon>
        <taxon>Onchocercidae</taxon>
        <taxon>Loa</taxon>
    </lineage>
</organism>
<gene>
    <name evidence="2" type="ORF">LOAG_16963</name>
</gene>
<dbReference type="GeneID" id="31251524"/>
<sequence>MPASTKLFIVGKRFRIRTLISRSTKHCVKQAFRTIVRRHIRDSSSSPNTQLLTNSAKLGSNEGESPSN</sequence>
<dbReference type="RefSeq" id="XP_020306830.1">
    <property type="nucleotide sequence ID" value="XM_020449617.1"/>
</dbReference>
<name>A0A1S0UJV2_LOALO</name>
<accession>A0A1S0UJV2</accession>
<dbReference type="InParanoid" id="A0A1S0UJV2"/>
<protein>
    <submittedName>
        <fullName evidence="2">Uncharacterized protein</fullName>
    </submittedName>
</protein>
<dbReference type="KEGG" id="loa:LOAG_16963"/>
<feature type="region of interest" description="Disordered" evidence="1">
    <location>
        <begin position="39"/>
        <end position="68"/>
    </location>
</feature>
<dbReference type="AlphaFoldDB" id="A0A1S0UJV2"/>
<feature type="compositionally biased region" description="Polar residues" evidence="1">
    <location>
        <begin position="43"/>
        <end position="68"/>
    </location>
</feature>
<reference evidence="2" key="1">
    <citation type="submission" date="2012-04" db="EMBL/GenBank/DDBJ databases">
        <title>The Genome Sequence of Loa loa.</title>
        <authorList>
            <consortium name="The Broad Institute Genome Sequencing Platform"/>
            <consortium name="Broad Institute Genome Sequencing Center for Infectious Disease"/>
            <person name="Nutman T.B."/>
            <person name="Fink D.L."/>
            <person name="Russ C."/>
            <person name="Young S."/>
            <person name="Zeng Q."/>
            <person name="Gargeya S."/>
            <person name="Alvarado L."/>
            <person name="Berlin A."/>
            <person name="Chapman S.B."/>
            <person name="Chen Z."/>
            <person name="Freedman E."/>
            <person name="Gellesch M."/>
            <person name="Goldberg J."/>
            <person name="Griggs A."/>
            <person name="Gujja S."/>
            <person name="Heilman E.R."/>
            <person name="Heiman D."/>
            <person name="Howarth C."/>
            <person name="Mehta T."/>
            <person name="Neiman D."/>
            <person name="Pearson M."/>
            <person name="Roberts A."/>
            <person name="Saif S."/>
            <person name="Shea T."/>
            <person name="Shenoy N."/>
            <person name="Sisk P."/>
            <person name="Stolte C."/>
            <person name="Sykes S."/>
            <person name="White J."/>
            <person name="Yandava C."/>
            <person name="Haas B."/>
            <person name="Henn M.R."/>
            <person name="Nusbaum C."/>
            <person name="Birren B."/>
        </authorList>
    </citation>
    <scope>NUCLEOTIDE SEQUENCE [LARGE SCALE GENOMIC DNA]</scope>
</reference>